<feature type="domain" description="Thioesterase" evidence="3">
    <location>
        <begin position="44"/>
        <end position="118"/>
    </location>
</feature>
<organism evidence="4 5">
    <name type="scientific">Rhodococcus maanshanensis</name>
    <dbReference type="NCBI Taxonomy" id="183556"/>
    <lineage>
        <taxon>Bacteria</taxon>
        <taxon>Bacillati</taxon>
        <taxon>Actinomycetota</taxon>
        <taxon>Actinomycetes</taxon>
        <taxon>Mycobacteriales</taxon>
        <taxon>Nocardiaceae</taxon>
        <taxon>Rhodococcus</taxon>
    </lineage>
</organism>
<dbReference type="PANTHER" id="PTHR21660:SF1">
    <property type="entry name" value="ACYL-COENZYME A THIOESTERASE 13"/>
    <property type="match status" value="1"/>
</dbReference>
<dbReference type="PANTHER" id="PTHR21660">
    <property type="entry name" value="THIOESTERASE SUPERFAMILY MEMBER-RELATED"/>
    <property type="match status" value="1"/>
</dbReference>
<dbReference type="NCBIfam" id="TIGR00369">
    <property type="entry name" value="unchar_dom_1"/>
    <property type="match status" value="1"/>
</dbReference>
<evidence type="ECO:0000256" key="1">
    <source>
        <dbReference type="ARBA" id="ARBA00008324"/>
    </source>
</evidence>
<protein>
    <submittedName>
        <fullName evidence="4">Uncharacterized domain 1-containing protein</fullName>
    </submittedName>
</protein>
<evidence type="ECO:0000313" key="4">
    <source>
        <dbReference type="EMBL" id="SEK70759.1"/>
    </source>
</evidence>
<name>A0A1H7J7Q1_9NOCA</name>
<dbReference type="InterPro" id="IPR039298">
    <property type="entry name" value="ACOT13"/>
</dbReference>
<dbReference type="Proteomes" id="UP000198677">
    <property type="component" value="Unassembled WGS sequence"/>
</dbReference>
<proteinExistence type="inferred from homology"/>
<dbReference type="InterPro" id="IPR006683">
    <property type="entry name" value="Thioestr_dom"/>
</dbReference>
<dbReference type="InterPro" id="IPR029069">
    <property type="entry name" value="HotDog_dom_sf"/>
</dbReference>
<dbReference type="InterPro" id="IPR003736">
    <property type="entry name" value="PAAI_dom"/>
</dbReference>
<dbReference type="CDD" id="cd03443">
    <property type="entry name" value="PaaI_thioesterase"/>
    <property type="match status" value="1"/>
</dbReference>
<gene>
    <name evidence="4" type="ORF">SAMN05444583_103108</name>
</gene>
<dbReference type="SUPFAM" id="SSF54637">
    <property type="entry name" value="Thioesterase/thiol ester dehydrase-isomerase"/>
    <property type="match status" value="1"/>
</dbReference>
<dbReference type="RefSeq" id="WP_027503299.1">
    <property type="nucleotide sequence ID" value="NZ_FOAW01000003.1"/>
</dbReference>
<evidence type="ECO:0000313" key="5">
    <source>
        <dbReference type="Proteomes" id="UP000198677"/>
    </source>
</evidence>
<reference evidence="5" key="1">
    <citation type="submission" date="2016-10" db="EMBL/GenBank/DDBJ databases">
        <authorList>
            <person name="Varghese N."/>
            <person name="Submissions S."/>
        </authorList>
    </citation>
    <scope>NUCLEOTIDE SEQUENCE [LARGE SCALE GENOMIC DNA]</scope>
    <source>
        <strain evidence="5">DSM 44675</strain>
    </source>
</reference>
<dbReference type="Pfam" id="PF03061">
    <property type="entry name" value="4HBT"/>
    <property type="match status" value="1"/>
</dbReference>
<evidence type="ECO:0000259" key="3">
    <source>
        <dbReference type="Pfam" id="PF03061"/>
    </source>
</evidence>
<keyword evidence="5" id="KW-1185">Reference proteome</keyword>
<comment type="similarity">
    <text evidence="1">Belongs to the thioesterase PaaI family.</text>
</comment>
<keyword evidence="2" id="KW-0378">Hydrolase</keyword>
<evidence type="ECO:0000256" key="2">
    <source>
        <dbReference type="ARBA" id="ARBA00022801"/>
    </source>
</evidence>
<dbReference type="Gene3D" id="3.10.129.10">
    <property type="entry name" value="Hotdog Thioesterase"/>
    <property type="match status" value="1"/>
</dbReference>
<dbReference type="OrthoDB" id="9813282at2"/>
<sequence>MELDELLATMPFAVKSGIELVSATPGEVVGRLAWSEDLTTADHIMHGGALTTLADSVGAVSAFLNIPSGAARVTTASNAVYARQVRRGVVTAAARPLHVGRKTILVSIDLTDDDGRLVSQVTQSHAVVGDAGF</sequence>
<dbReference type="EMBL" id="FOAW01000003">
    <property type="protein sequence ID" value="SEK70759.1"/>
    <property type="molecule type" value="Genomic_DNA"/>
</dbReference>
<dbReference type="GO" id="GO:0047617">
    <property type="term" value="F:fatty acyl-CoA hydrolase activity"/>
    <property type="evidence" value="ECO:0007669"/>
    <property type="project" value="InterPro"/>
</dbReference>
<accession>A0A1H7J7Q1</accession>
<dbReference type="AlphaFoldDB" id="A0A1H7J7Q1"/>